<dbReference type="InterPro" id="IPR000315">
    <property type="entry name" value="Znf_B-box"/>
</dbReference>
<dbReference type="CDD" id="cd02335">
    <property type="entry name" value="ZZ_ADA2"/>
    <property type="match status" value="1"/>
</dbReference>
<dbReference type="Pfam" id="PF22941">
    <property type="entry name" value="TADA2A-like_3rd"/>
    <property type="match status" value="1"/>
</dbReference>
<evidence type="ECO:0000256" key="4">
    <source>
        <dbReference type="ARBA" id="ARBA00022833"/>
    </source>
</evidence>
<accession>A0A6G1I551</accession>
<evidence type="ECO:0000256" key="3">
    <source>
        <dbReference type="ARBA" id="ARBA00022771"/>
    </source>
</evidence>
<dbReference type="GO" id="GO:0006357">
    <property type="term" value="P:regulation of transcription by RNA polymerase II"/>
    <property type="evidence" value="ECO:0007669"/>
    <property type="project" value="InterPro"/>
</dbReference>
<evidence type="ECO:0000256" key="9">
    <source>
        <dbReference type="PROSITE-ProRule" id="PRU00024"/>
    </source>
</evidence>
<dbReference type="Gene3D" id="3.30.60.90">
    <property type="match status" value="1"/>
</dbReference>
<evidence type="ECO:0000256" key="10">
    <source>
        <dbReference type="SAM" id="MobiDB-lite"/>
    </source>
</evidence>
<feature type="domain" description="SWIRM" evidence="13">
    <location>
        <begin position="424"/>
        <end position="512"/>
    </location>
</feature>
<dbReference type="InterPro" id="IPR036388">
    <property type="entry name" value="WH-like_DNA-bd_sf"/>
</dbReference>
<dbReference type="SUPFAM" id="SSF57850">
    <property type="entry name" value="RING/U-box"/>
    <property type="match status" value="1"/>
</dbReference>
<evidence type="ECO:0000256" key="6">
    <source>
        <dbReference type="ARBA" id="ARBA00023163"/>
    </source>
</evidence>
<comment type="subcellular location">
    <subcellularLocation>
        <location evidence="1 8">Nucleus</location>
    </subcellularLocation>
</comment>
<dbReference type="FunFam" id="1.10.10.60:FF:000115">
    <property type="entry name" value="Transcriptional adapter 2"/>
    <property type="match status" value="1"/>
</dbReference>
<reference evidence="16" key="1">
    <citation type="journal article" date="2020" name="Stud. Mycol.">
        <title>101 Dothideomycetes genomes: a test case for predicting lifestyles and emergence of pathogens.</title>
        <authorList>
            <person name="Haridas S."/>
            <person name="Albert R."/>
            <person name="Binder M."/>
            <person name="Bloem J."/>
            <person name="Labutti K."/>
            <person name="Salamov A."/>
            <person name="Andreopoulos B."/>
            <person name="Baker S."/>
            <person name="Barry K."/>
            <person name="Bills G."/>
            <person name="Bluhm B."/>
            <person name="Cannon C."/>
            <person name="Castanera R."/>
            <person name="Culley D."/>
            <person name="Daum C."/>
            <person name="Ezra D."/>
            <person name="Gonzalez J."/>
            <person name="Henrissat B."/>
            <person name="Kuo A."/>
            <person name="Liang C."/>
            <person name="Lipzen A."/>
            <person name="Lutzoni F."/>
            <person name="Magnuson J."/>
            <person name="Mondo S."/>
            <person name="Nolan M."/>
            <person name="Ohm R."/>
            <person name="Pangilinan J."/>
            <person name="Park H.-J."/>
            <person name="Ramirez L."/>
            <person name="Alfaro M."/>
            <person name="Sun H."/>
            <person name="Tritt A."/>
            <person name="Yoshinaga Y."/>
            <person name="Zwiers L.-H."/>
            <person name="Turgeon B."/>
            <person name="Goodwin S."/>
            <person name="Spatafora J."/>
            <person name="Crous P."/>
            <person name="Grigoriev I."/>
        </authorList>
    </citation>
    <scope>NUCLEOTIDE SEQUENCE</scope>
    <source>
        <strain evidence="16">CBS 262.69</strain>
    </source>
</reference>
<dbReference type="PANTHER" id="PTHR12374">
    <property type="entry name" value="TRANSCRIPTIONAL ADAPTOR 2 ADA2 -RELATED"/>
    <property type="match status" value="1"/>
</dbReference>
<dbReference type="GO" id="GO:0005634">
    <property type="term" value="C:nucleus"/>
    <property type="evidence" value="ECO:0007669"/>
    <property type="project" value="UniProtKB-SubCell"/>
</dbReference>
<evidence type="ECO:0000256" key="2">
    <source>
        <dbReference type="ARBA" id="ARBA00022723"/>
    </source>
</evidence>
<dbReference type="InterPro" id="IPR017930">
    <property type="entry name" value="Myb_dom"/>
</dbReference>
<keyword evidence="3 9" id="KW-0863">Zinc-finger</keyword>
<feature type="region of interest" description="Disordered" evidence="10">
    <location>
        <begin position="383"/>
        <end position="414"/>
    </location>
</feature>
<evidence type="ECO:0000259" key="14">
    <source>
        <dbReference type="PROSITE" id="PS51293"/>
    </source>
</evidence>
<evidence type="ECO:0000313" key="17">
    <source>
        <dbReference type="Proteomes" id="UP000799640"/>
    </source>
</evidence>
<dbReference type="InterPro" id="IPR016827">
    <property type="entry name" value="Ada2/TADA2"/>
</dbReference>
<evidence type="ECO:0000259" key="15">
    <source>
        <dbReference type="PROSITE" id="PS51294"/>
    </source>
</evidence>
<sequence length="512" mass="58105">MGIIRKKNSRGQEGGVKYVCDVCSSDITSTVRISCEACNTILCVSCFAQGKSTRDHDPATHPYHVIEQHSIPIFMDDWGADEELLLLEGAEMYGLGSWVDIADHIGGCRNKDEVRDHYIKTYIDSPNFPLPVHASKDDRSLIDEIPRETFQANKKRRIEERKEMAKNASPAAPKQKPTASHPACHEVQGYMPGRLEFETEYFNEAEEAVQHMQFEPGDGVLPMTPEQEQEFNLKMTIMAIYNERLTARVERKKIIFEHNLLEYKKAQAADKKRNKEERELINRAKPFARMMKNEDFQTFTKGLELEHSLRTAIAQMQEWRAMGITDLKSAEKYETEKAQRISRGLPTLGAFDRLTSSRLNKPTPPVEASSTVSALVSSDLTLPPYNGDPSAPSLNESEWPLSNGHSNGRSNGHAVNFNKKYQIQPLPNQPPITFDENVPDLHLLTPEERELCRVIRVQPKPYLIIKDTILREAVAQGGALKKKQVRDLCKIDVLKGSRIFDFFVQSGWIQKA</sequence>
<feature type="domain" description="HTH myb-type" evidence="15">
    <location>
        <begin position="78"/>
        <end position="126"/>
    </location>
</feature>
<feature type="domain" description="SANT" evidence="14">
    <location>
        <begin position="73"/>
        <end position="126"/>
    </location>
</feature>
<dbReference type="InterPro" id="IPR041983">
    <property type="entry name" value="ADA2-like_ZZ"/>
</dbReference>
<evidence type="ECO:0000256" key="7">
    <source>
        <dbReference type="ARBA" id="ARBA00023242"/>
    </source>
</evidence>
<dbReference type="PROSITE" id="PS50090">
    <property type="entry name" value="MYB_LIKE"/>
    <property type="match status" value="1"/>
</dbReference>
<dbReference type="InterPro" id="IPR017884">
    <property type="entry name" value="SANT_dom"/>
</dbReference>
<keyword evidence="6 8" id="KW-0804">Transcription</keyword>
<evidence type="ECO:0000313" key="16">
    <source>
        <dbReference type="EMBL" id="KAF2403433.1"/>
    </source>
</evidence>
<dbReference type="InterPro" id="IPR001005">
    <property type="entry name" value="SANT/Myb"/>
</dbReference>
<dbReference type="PROSITE" id="PS51293">
    <property type="entry name" value="SANT"/>
    <property type="match status" value="1"/>
</dbReference>
<evidence type="ECO:0000256" key="1">
    <source>
        <dbReference type="ARBA" id="ARBA00004123"/>
    </source>
</evidence>
<feature type="domain" description="B box-type" evidence="12">
    <location>
        <begin position="22"/>
        <end position="73"/>
    </location>
</feature>
<dbReference type="FunFam" id="1.10.10.10:FF:000087">
    <property type="entry name" value="Transcriptional adapter 2"/>
    <property type="match status" value="1"/>
</dbReference>
<dbReference type="OrthoDB" id="270417at2759"/>
<keyword evidence="7 8" id="KW-0539">Nucleus</keyword>
<keyword evidence="2" id="KW-0479">Metal-binding</keyword>
<dbReference type="Gene3D" id="1.10.10.60">
    <property type="entry name" value="Homeodomain-like"/>
    <property type="match status" value="1"/>
</dbReference>
<dbReference type="GO" id="GO:0008270">
    <property type="term" value="F:zinc ion binding"/>
    <property type="evidence" value="ECO:0007669"/>
    <property type="project" value="UniProtKB-KW"/>
</dbReference>
<dbReference type="Pfam" id="PF25299">
    <property type="entry name" value="ZZ_ADA2"/>
    <property type="match status" value="1"/>
</dbReference>
<evidence type="ECO:0000259" key="12">
    <source>
        <dbReference type="PROSITE" id="PS50119"/>
    </source>
</evidence>
<dbReference type="SMART" id="SM00717">
    <property type="entry name" value="SANT"/>
    <property type="match status" value="1"/>
</dbReference>
<gene>
    <name evidence="16" type="ORF">EJ06DRAFT_527052</name>
</gene>
<dbReference type="InterPro" id="IPR007526">
    <property type="entry name" value="SWIRM"/>
</dbReference>
<feature type="region of interest" description="Disordered" evidence="10">
    <location>
        <begin position="159"/>
        <end position="185"/>
    </location>
</feature>
<dbReference type="GO" id="GO:0003682">
    <property type="term" value="F:chromatin binding"/>
    <property type="evidence" value="ECO:0007669"/>
    <property type="project" value="TreeGrafter"/>
</dbReference>
<dbReference type="InterPro" id="IPR000433">
    <property type="entry name" value="Znf_ZZ"/>
</dbReference>
<dbReference type="PANTHER" id="PTHR12374:SF20">
    <property type="entry name" value="TRANSCRIPTIONAL ADAPTER 2-ALPHA"/>
    <property type="match status" value="1"/>
</dbReference>
<name>A0A6G1I551_9PEZI</name>
<feature type="domain" description="Myb-like" evidence="11">
    <location>
        <begin position="78"/>
        <end position="122"/>
    </location>
</feature>
<dbReference type="SMART" id="SM00291">
    <property type="entry name" value="ZnF_ZZ"/>
    <property type="match status" value="1"/>
</dbReference>
<dbReference type="Gene3D" id="1.10.10.10">
    <property type="entry name" value="Winged helix-like DNA-binding domain superfamily/Winged helix DNA-binding domain"/>
    <property type="match status" value="1"/>
</dbReference>
<protein>
    <recommendedName>
        <fullName evidence="8">Transcriptional adapter 2</fullName>
    </recommendedName>
</protein>
<dbReference type="InterPro" id="IPR043145">
    <property type="entry name" value="Znf_ZZ_sf"/>
</dbReference>
<dbReference type="PIRSF" id="PIRSF025024">
    <property type="entry name" value="Transcriptional_adaptor_2"/>
    <property type="match status" value="1"/>
</dbReference>
<dbReference type="Proteomes" id="UP000799640">
    <property type="component" value="Unassembled WGS sequence"/>
</dbReference>
<organism evidence="16 17">
    <name type="scientific">Trichodelitschia bisporula</name>
    <dbReference type="NCBI Taxonomy" id="703511"/>
    <lineage>
        <taxon>Eukaryota</taxon>
        <taxon>Fungi</taxon>
        <taxon>Dikarya</taxon>
        <taxon>Ascomycota</taxon>
        <taxon>Pezizomycotina</taxon>
        <taxon>Dothideomycetes</taxon>
        <taxon>Dothideomycetes incertae sedis</taxon>
        <taxon>Phaeotrichales</taxon>
        <taxon>Phaeotrichaceae</taxon>
        <taxon>Trichodelitschia</taxon>
    </lineage>
</organism>
<keyword evidence="17" id="KW-1185">Reference proteome</keyword>
<evidence type="ECO:0000256" key="8">
    <source>
        <dbReference type="PIRNR" id="PIRNR025024"/>
    </source>
</evidence>
<dbReference type="InterPro" id="IPR009057">
    <property type="entry name" value="Homeodomain-like_sf"/>
</dbReference>
<dbReference type="Pfam" id="PF00249">
    <property type="entry name" value="Myb_DNA-binding"/>
    <property type="match status" value="1"/>
</dbReference>
<dbReference type="GO" id="GO:0003713">
    <property type="term" value="F:transcription coactivator activity"/>
    <property type="evidence" value="ECO:0007669"/>
    <property type="project" value="InterPro"/>
</dbReference>
<proteinExistence type="predicted"/>
<evidence type="ECO:0000259" key="13">
    <source>
        <dbReference type="PROSITE" id="PS50934"/>
    </source>
</evidence>
<evidence type="ECO:0000259" key="11">
    <source>
        <dbReference type="PROSITE" id="PS50090"/>
    </source>
</evidence>
<dbReference type="EMBL" id="ML996689">
    <property type="protein sequence ID" value="KAF2403433.1"/>
    <property type="molecule type" value="Genomic_DNA"/>
</dbReference>
<dbReference type="Pfam" id="PF04433">
    <property type="entry name" value="SWIRM"/>
    <property type="match status" value="1"/>
</dbReference>
<dbReference type="PROSITE" id="PS50119">
    <property type="entry name" value="ZF_BBOX"/>
    <property type="match status" value="1"/>
</dbReference>
<keyword evidence="4" id="KW-0862">Zinc</keyword>
<dbReference type="PROSITE" id="PS50934">
    <property type="entry name" value="SWIRM"/>
    <property type="match status" value="1"/>
</dbReference>
<keyword evidence="5 8" id="KW-0805">Transcription regulation</keyword>
<dbReference type="GO" id="GO:0070461">
    <property type="term" value="C:SAGA-type complex"/>
    <property type="evidence" value="ECO:0007669"/>
    <property type="project" value="TreeGrafter"/>
</dbReference>
<dbReference type="PROSITE" id="PS51294">
    <property type="entry name" value="HTH_MYB"/>
    <property type="match status" value="1"/>
</dbReference>
<dbReference type="AlphaFoldDB" id="A0A6G1I551"/>
<dbReference type="SUPFAM" id="SSF46689">
    <property type="entry name" value="Homeodomain-like"/>
    <property type="match status" value="2"/>
</dbReference>
<dbReference type="GO" id="GO:0006338">
    <property type="term" value="P:chromatin remodeling"/>
    <property type="evidence" value="ECO:0007669"/>
    <property type="project" value="TreeGrafter"/>
</dbReference>
<dbReference type="InterPro" id="IPR055141">
    <property type="entry name" value="TADA2A_B-like_dom"/>
</dbReference>
<evidence type="ECO:0000256" key="5">
    <source>
        <dbReference type="ARBA" id="ARBA00023015"/>
    </source>
</evidence>